<name>A0A0B5EW99_STRA4</name>
<evidence type="ECO:0000313" key="3">
    <source>
        <dbReference type="Proteomes" id="UP000031523"/>
    </source>
</evidence>
<gene>
    <name evidence="2" type="ORF">SLNWT_1981</name>
</gene>
<dbReference type="KEGG" id="sals:SLNWT_1981"/>
<dbReference type="AlphaFoldDB" id="A0A0B5EW99"/>
<reference evidence="2 3" key="1">
    <citation type="submission" date="2015-01" db="EMBL/GenBank/DDBJ databases">
        <title>Enhanced salinomycin production by adjusting the supply of polyketide extender units in Streptomyce albus DSM 41398.</title>
        <authorList>
            <person name="Lu C."/>
        </authorList>
    </citation>
    <scope>NUCLEOTIDE SEQUENCE [LARGE SCALE GENOMIC DNA]</scope>
    <source>
        <strain evidence="3">ATCC 21838 / DSM 41398 / FERM P-419 / JCM 4703 / NBRC 107858</strain>
    </source>
</reference>
<evidence type="ECO:0000256" key="1">
    <source>
        <dbReference type="SAM" id="MobiDB-lite"/>
    </source>
</evidence>
<keyword evidence="3" id="KW-1185">Reference proteome</keyword>
<sequence length="72" mass="7905">MTRWDRLNPMSHPNRPPRTAAELAVAEVEAVEVEAVESREGGWSLPARGAVQDLTPPGTGTPERTQEETDPR</sequence>
<feature type="region of interest" description="Disordered" evidence="1">
    <location>
        <begin position="37"/>
        <end position="72"/>
    </location>
</feature>
<organism evidence="2 3">
    <name type="scientific">Streptomyces albus (strain ATCC 21838 / DSM 41398 / FERM P-419 / JCM 4703 / NBRC 107858)</name>
    <dbReference type="NCBI Taxonomy" id="1081613"/>
    <lineage>
        <taxon>Bacteria</taxon>
        <taxon>Bacillati</taxon>
        <taxon>Actinomycetota</taxon>
        <taxon>Actinomycetes</taxon>
        <taxon>Kitasatosporales</taxon>
        <taxon>Streptomycetaceae</taxon>
        <taxon>Streptomyces</taxon>
    </lineage>
</organism>
<dbReference type="EMBL" id="CP010519">
    <property type="protein sequence ID" value="AJE82357.1"/>
    <property type="molecule type" value="Genomic_DNA"/>
</dbReference>
<proteinExistence type="predicted"/>
<dbReference type="Proteomes" id="UP000031523">
    <property type="component" value="Chromosome"/>
</dbReference>
<protein>
    <submittedName>
        <fullName evidence="2">Uncharacterized protein</fullName>
    </submittedName>
</protein>
<evidence type="ECO:0000313" key="2">
    <source>
        <dbReference type="EMBL" id="AJE82357.1"/>
    </source>
</evidence>
<accession>A0A0B5EW99</accession>